<evidence type="ECO:0000313" key="2">
    <source>
        <dbReference type="EMBL" id="MDA5109404.1"/>
    </source>
</evidence>
<dbReference type="AlphaFoldDB" id="A0A9X3TS52"/>
<feature type="domain" description="Gamma-glutamylcyclotransferase AIG2-like" evidence="1">
    <location>
        <begin position="8"/>
        <end position="136"/>
    </location>
</feature>
<gene>
    <name evidence="2" type="ORF">O3V59_13615</name>
</gene>
<keyword evidence="3" id="KW-1185">Reference proteome</keyword>
<dbReference type="InterPro" id="IPR013024">
    <property type="entry name" value="GGCT-like"/>
</dbReference>
<evidence type="ECO:0000313" key="3">
    <source>
        <dbReference type="Proteomes" id="UP001151071"/>
    </source>
</evidence>
<dbReference type="SUPFAM" id="SSF110857">
    <property type="entry name" value="Gamma-glutamyl cyclotransferase-like"/>
    <property type="match status" value="1"/>
</dbReference>
<dbReference type="RefSeq" id="WP_065066977.1">
    <property type="nucleotide sequence ID" value="NZ_JAPYYP010000016.1"/>
</dbReference>
<sequence length="144" mass="16694">MNPNRLPVFVYGSLLEGFRNWELYVKPYPHHALPAEVKGRLYHLPTGYPGLLREGEGTVKGDVLLFSPEVYDEALRGLDELETYVGPGDPRNEYEREIVTARLAATGEERYVYVYRYVDEAYAKRTGIFLDDGDWRAFMRRRGE</sequence>
<dbReference type="EMBL" id="JAPYYP010000016">
    <property type="protein sequence ID" value="MDA5109404.1"/>
    <property type="molecule type" value="Genomic_DNA"/>
</dbReference>
<dbReference type="Pfam" id="PF06094">
    <property type="entry name" value="GGACT"/>
    <property type="match status" value="1"/>
</dbReference>
<evidence type="ECO:0000259" key="1">
    <source>
        <dbReference type="Pfam" id="PF06094"/>
    </source>
</evidence>
<dbReference type="InterPro" id="IPR036568">
    <property type="entry name" value="GGCT-like_sf"/>
</dbReference>
<comment type="caution">
    <text evidence="2">The sequence shown here is derived from an EMBL/GenBank/DDBJ whole genome shotgun (WGS) entry which is preliminary data.</text>
</comment>
<dbReference type="CDD" id="cd06661">
    <property type="entry name" value="GGCT_like"/>
    <property type="match status" value="1"/>
</dbReference>
<reference evidence="2" key="1">
    <citation type="submission" date="2022-12" db="EMBL/GenBank/DDBJ databases">
        <title>Draft genome sequence of the thermophilic strain Brevibacillus thermoruber HT42, isolated from Los Humeros, Puebla, Mexico, with biotechnological potential.</title>
        <authorList>
            <person name="Lara Sanchez J."/>
            <person name="Solis Palacios R."/>
            <person name="Bustos Baena A.S."/>
            <person name="Ruz Baez A.E."/>
            <person name="Espinosa Luna G."/>
            <person name="Oliart Ros R.M."/>
        </authorList>
    </citation>
    <scope>NUCLEOTIDE SEQUENCE</scope>
    <source>
        <strain evidence="2">HT42</strain>
    </source>
</reference>
<accession>A0A9X3TS52</accession>
<organism evidence="2 3">
    <name type="scientific">Brevibacillus thermoruber</name>
    <dbReference type="NCBI Taxonomy" id="33942"/>
    <lineage>
        <taxon>Bacteria</taxon>
        <taxon>Bacillati</taxon>
        <taxon>Bacillota</taxon>
        <taxon>Bacilli</taxon>
        <taxon>Bacillales</taxon>
        <taxon>Paenibacillaceae</taxon>
        <taxon>Brevibacillus</taxon>
    </lineage>
</organism>
<dbReference type="InterPro" id="IPR009288">
    <property type="entry name" value="AIG2-like_dom"/>
</dbReference>
<proteinExistence type="predicted"/>
<dbReference type="Proteomes" id="UP001151071">
    <property type="component" value="Unassembled WGS sequence"/>
</dbReference>
<name>A0A9X3TS52_9BACL</name>
<dbReference type="Gene3D" id="3.10.490.10">
    <property type="entry name" value="Gamma-glutamyl cyclotransferase-like"/>
    <property type="match status" value="1"/>
</dbReference>
<protein>
    <submittedName>
        <fullName evidence="2">Gamma-glutamylcyclotransferase</fullName>
    </submittedName>
</protein>